<dbReference type="AlphaFoldDB" id="A0A2Z2MLN9"/>
<dbReference type="OrthoDB" id="85969at2157"/>
<dbReference type="RefSeq" id="WP_088864760.1">
    <property type="nucleotide sequence ID" value="NZ_CP015101.1"/>
</dbReference>
<gene>
    <name evidence="2" type="ORF">A3L01_04950</name>
</gene>
<dbReference type="KEGG" id="tbs:A3L01_04950"/>
<evidence type="ECO:0000313" key="3">
    <source>
        <dbReference type="Proteomes" id="UP000250272"/>
    </source>
</evidence>
<evidence type="ECO:0000256" key="1">
    <source>
        <dbReference type="SAM" id="MobiDB-lite"/>
    </source>
</evidence>
<feature type="region of interest" description="Disordered" evidence="1">
    <location>
        <begin position="73"/>
        <end position="93"/>
    </location>
</feature>
<organism evidence="2 3">
    <name type="scientific">Thermococcus barossii</name>
    <dbReference type="NCBI Taxonomy" id="54077"/>
    <lineage>
        <taxon>Archaea</taxon>
        <taxon>Methanobacteriati</taxon>
        <taxon>Methanobacteriota</taxon>
        <taxon>Thermococci</taxon>
        <taxon>Thermococcales</taxon>
        <taxon>Thermococcaceae</taxon>
        <taxon>Thermococcus</taxon>
    </lineage>
</organism>
<name>A0A2Z2MLN9_9EURY</name>
<dbReference type="GeneID" id="33326095"/>
<keyword evidence="3" id="KW-1185">Reference proteome</keyword>
<dbReference type="Proteomes" id="UP000250272">
    <property type="component" value="Chromosome"/>
</dbReference>
<accession>A0A2Z2MLN9</accession>
<dbReference type="EMBL" id="CP015101">
    <property type="protein sequence ID" value="ASJ04744.1"/>
    <property type="molecule type" value="Genomic_DNA"/>
</dbReference>
<evidence type="ECO:0000313" key="2">
    <source>
        <dbReference type="EMBL" id="ASJ04744.1"/>
    </source>
</evidence>
<proteinExistence type="predicted"/>
<reference evidence="2 3" key="1">
    <citation type="submission" date="2016-04" db="EMBL/GenBank/DDBJ databases">
        <title>Complete genome sequence of Thermococcus barossii type strain SHCK-94.</title>
        <authorList>
            <person name="Oger P.M."/>
        </authorList>
    </citation>
    <scope>NUCLEOTIDE SEQUENCE [LARGE SCALE GENOMIC DNA]</scope>
    <source>
        <strain evidence="2 3">SHCK-94</strain>
    </source>
</reference>
<protein>
    <submittedName>
        <fullName evidence="2">Uncharacterized protein</fullName>
    </submittedName>
</protein>
<sequence>MSPVPPPIRGRPERRELTPELAERAIETVRNALPFFTAGTPIIHRAPGGEVHVDVPVMYLNFAVDRVHYDPKTGMPSPKGMPAVSSGGEVSPGRVRERTQKLLKEIHVLDACEFRGPEDCWVVPVAWKSFIILHVRVSADGRELIPDYGLTEEVRRHGG</sequence>